<dbReference type="Proteomes" id="UP000684084">
    <property type="component" value="Unassembled WGS sequence"/>
</dbReference>
<accession>A0A916E049</accession>
<protein>
    <submittedName>
        <fullName evidence="2">Uncharacterized protein</fullName>
    </submittedName>
</protein>
<evidence type="ECO:0000313" key="2">
    <source>
        <dbReference type="EMBL" id="CAB5328835.1"/>
    </source>
</evidence>
<feature type="transmembrane region" description="Helical" evidence="1">
    <location>
        <begin position="20"/>
        <end position="45"/>
    </location>
</feature>
<evidence type="ECO:0000256" key="1">
    <source>
        <dbReference type="SAM" id="Phobius"/>
    </source>
</evidence>
<evidence type="ECO:0000313" key="3">
    <source>
        <dbReference type="Proteomes" id="UP000684084"/>
    </source>
</evidence>
<dbReference type="EMBL" id="CAGKOT010000004">
    <property type="protein sequence ID" value="CAB5328835.1"/>
    <property type="molecule type" value="Genomic_DNA"/>
</dbReference>
<keyword evidence="1" id="KW-0812">Transmembrane</keyword>
<name>A0A916E049_9GLOM</name>
<keyword evidence="1" id="KW-0472">Membrane</keyword>
<feature type="transmembrane region" description="Helical" evidence="1">
    <location>
        <begin position="65"/>
        <end position="92"/>
    </location>
</feature>
<sequence>MKTQRFVSASRFGFQFFKRWIYGFGLWFLGIGYGFRLSVLGLWIYDFGFRFLGFGYMGSFGYWALDIWISAFGSWALNIWILAFGSWVWMYVNNFG</sequence>
<dbReference type="OrthoDB" id="2488517at2759"/>
<keyword evidence="1" id="KW-1133">Transmembrane helix</keyword>
<gene>
    <name evidence="2" type="ORF">CHRIB12_LOCUS2750</name>
</gene>
<organism evidence="2 3">
    <name type="scientific">Rhizophagus irregularis</name>
    <dbReference type="NCBI Taxonomy" id="588596"/>
    <lineage>
        <taxon>Eukaryota</taxon>
        <taxon>Fungi</taxon>
        <taxon>Fungi incertae sedis</taxon>
        <taxon>Mucoromycota</taxon>
        <taxon>Glomeromycotina</taxon>
        <taxon>Glomeromycetes</taxon>
        <taxon>Glomerales</taxon>
        <taxon>Glomeraceae</taxon>
        <taxon>Rhizophagus</taxon>
    </lineage>
</organism>
<reference evidence="2" key="1">
    <citation type="submission" date="2020-05" db="EMBL/GenBank/DDBJ databases">
        <authorList>
            <person name="Rincon C."/>
            <person name="Sanders R I."/>
            <person name="Robbins C."/>
            <person name="Chaturvedi A."/>
        </authorList>
    </citation>
    <scope>NUCLEOTIDE SEQUENCE</scope>
    <source>
        <strain evidence="2">CHB12</strain>
    </source>
</reference>
<proteinExistence type="predicted"/>
<comment type="caution">
    <text evidence="2">The sequence shown here is derived from an EMBL/GenBank/DDBJ whole genome shotgun (WGS) entry which is preliminary data.</text>
</comment>
<dbReference type="AlphaFoldDB" id="A0A916E049"/>